<dbReference type="EC" id="2.7.13.3" evidence="2"/>
<feature type="transmembrane region" description="Helical" evidence="9">
    <location>
        <begin position="90"/>
        <end position="115"/>
    </location>
</feature>
<dbReference type="PANTHER" id="PTHR24421">
    <property type="entry name" value="NITRATE/NITRITE SENSOR PROTEIN NARX-RELATED"/>
    <property type="match status" value="1"/>
</dbReference>
<keyword evidence="6 13" id="KW-0418">Kinase</keyword>
<feature type="domain" description="Phage shock protein PspC N-terminal" evidence="11">
    <location>
        <begin position="71"/>
        <end position="118"/>
    </location>
</feature>
<sequence>MVGDEEAVREAASGGAGGAGRAVAAARRGLGVPLVGAVLDALWRWPARRPGGPLRLLAGPRRPAGGRTAGARLAGGVCAGLARGSQPAALTLRIVFVLVGFPLGVVVYLLLWLVLPAEGDPAPDPETRAETGEDPASPTPLPREVTAWVLLTAVAGGLAALVAVQLALFHQLAVLPSVLLGLVVGLPFALLPVAPLLTWRITAGGLAVVLYAVGAYGDPPLDLWPWPVAALVALPVVLYAVAAAYPGRITAGVAVVTVGLDIAAAYPLAGTHPAQTAWIGAVAAAVLLLGYNVHSRRAAQRRLAEESRLRRRDRARQAVLEERSRIARELHDVVSHHMSMIAIQADAAPYKFADLEPGPTETFHAIRDAARDALAEMRRVVGLLREEDEDGAPERAPQPGLARVPDLVAQAHQAGMDITLAAPADTAADPGAPGLPDAVDLSAYRIVQESVSNAGRHAPGAAVAVTLSRTPSQVTVRVVNGPPDPGAAGERVPAVDSGGHGLVGMRERVAMLGGRLSAGPTAEGGFEVVAELPLAAPPH</sequence>
<keyword evidence="8" id="KW-0902">Two-component regulatory system</keyword>
<evidence type="ECO:0000256" key="9">
    <source>
        <dbReference type="SAM" id="Phobius"/>
    </source>
</evidence>
<evidence type="ECO:0000259" key="10">
    <source>
        <dbReference type="Pfam" id="PF02518"/>
    </source>
</evidence>
<comment type="catalytic activity">
    <reaction evidence="1">
        <text>ATP + protein L-histidine = ADP + protein N-phospho-L-histidine.</text>
        <dbReference type="EC" id="2.7.13.3"/>
    </reaction>
</comment>
<feature type="transmembrane region" description="Helical" evidence="9">
    <location>
        <begin position="275"/>
        <end position="293"/>
    </location>
</feature>
<keyword evidence="9" id="KW-0812">Transmembrane</keyword>
<accession>A0A9X3NJI6</accession>
<dbReference type="GO" id="GO:0005524">
    <property type="term" value="F:ATP binding"/>
    <property type="evidence" value="ECO:0007669"/>
    <property type="project" value="UniProtKB-KW"/>
</dbReference>
<dbReference type="Pfam" id="PF04024">
    <property type="entry name" value="PspC"/>
    <property type="match status" value="1"/>
</dbReference>
<evidence type="ECO:0000256" key="6">
    <source>
        <dbReference type="ARBA" id="ARBA00022777"/>
    </source>
</evidence>
<keyword evidence="7" id="KW-0067">ATP-binding</keyword>
<evidence type="ECO:0000259" key="11">
    <source>
        <dbReference type="Pfam" id="PF04024"/>
    </source>
</evidence>
<feature type="transmembrane region" description="Helical" evidence="9">
    <location>
        <begin position="179"/>
        <end position="212"/>
    </location>
</feature>
<name>A0A9X3NJI6_9ACTN</name>
<dbReference type="Gene3D" id="3.30.565.10">
    <property type="entry name" value="Histidine kinase-like ATPase, C-terminal domain"/>
    <property type="match status" value="1"/>
</dbReference>
<evidence type="ECO:0000256" key="8">
    <source>
        <dbReference type="ARBA" id="ARBA00023012"/>
    </source>
</evidence>
<gene>
    <name evidence="13" type="ORF">LG943_01285</name>
</gene>
<dbReference type="EMBL" id="JAJAQC010000002">
    <property type="protein sequence ID" value="MDA0562974.1"/>
    <property type="molecule type" value="Genomic_DNA"/>
</dbReference>
<feature type="transmembrane region" description="Helical" evidence="9">
    <location>
        <begin position="145"/>
        <end position="167"/>
    </location>
</feature>
<feature type="transmembrane region" description="Helical" evidence="9">
    <location>
        <begin position="249"/>
        <end position="269"/>
    </location>
</feature>
<dbReference type="AlphaFoldDB" id="A0A9X3NJI6"/>
<organism evidence="13 14">
    <name type="scientific">Streptomonospora mangrovi</name>
    <dbReference type="NCBI Taxonomy" id="2883123"/>
    <lineage>
        <taxon>Bacteria</taxon>
        <taxon>Bacillati</taxon>
        <taxon>Actinomycetota</taxon>
        <taxon>Actinomycetes</taxon>
        <taxon>Streptosporangiales</taxon>
        <taxon>Nocardiopsidaceae</taxon>
        <taxon>Streptomonospora</taxon>
    </lineage>
</organism>
<evidence type="ECO:0000256" key="5">
    <source>
        <dbReference type="ARBA" id="ARBA00022741"/>
    </source>
</evidence>
<evidence type="ECO:0000256" key="4">
    <source>
        <dbReference type="ARBA" id="ARBA00022679"/>
    </source>
</evidence>
<evidence type="ECO:0000256" key="2">
    <source>
        <dbReference type="ARBA" id="ARBA00012438"/>
    </source>
</evidence>
<dbReference type="PANTHER" id="PTHR24421:SF10">
    <property type="entry name" value="NITRATE_NITRITE SENSOR PROTEIN NARQ"/>
    <property type="match status" value="1"/>
</dbReference>
<dbReference type="InterPro" id="IPR007168">
    <property type="entry name" value="Phageshock_PspC_N"/>
</dbReference>
<evidence type="ECO:0000256" key="7">
    <source>
        <dbReference type="ARBA" id="ARBA00022840"/>
    </source>
</evidence>
<dbReference type="CDD" id="cd16917">
    <property type="entry name" value="HATPase_UhpB-NarQ-NarX-like"/>
    <property type="match status" value="1"/>
</dbReference>
<dbReference type="GO" id="GO:0000155">
    <property type="term" value="F:phosphorelay sensor kinase activity"/>
    <property type="evidence" value="ECO:0007669"/>
    <property type="project" value="InterPro"/>
</dbReference>
<dbReference type="InterPro" id="IPR050482">
    <property type="entry name" value="Sensor_HK_TwoCompSys"/>
</dbReference>
<evidence type="ECO:0000256" key="3">
    <source>
        <dbReference type="ARBA" id="ARBA00022553"/>
    </source>
</evidence>
<keyword evidence="3" id="KW-0597">Phosphoprotein</keyword>
<dbReference type="GO" id="GO:0016020">
    <property type="term" value="C:membrane"/>
    <property type="evidence" value="ECO:0007669"/>
    <property type="project" value="InterPro"/>
</dbReference>
<proteinExistence type="predicted"/>
<dbReference type="Proteomes" id="UP001140076">
    <property type="component" value="Unassembled WGS sequence"/>
</dbReference>
<dbReference type="InterPro" id="IPR036890">
    <property type="entry name" value="HATPase_C_sf"/>
</dbReference>
<keyword evidence="14" id="KW-1185">Reference proteome</keyword>
<protein>
    <recommendedName>
        <fullName evidence="2">histidine kinase</fullName>
        <ecNumber evidence="2">2.7.13.3</ecNumber>
    </recommendedName>
</protein>
<dbReference type="GO" id="GO:0046983">
    <property type="term" value="F:protein dimerization activity"/>
    <property type="evidence" value="ECO:0007669"/>
    <property type="project" value="InterPro"/>
</dbReference>
<reference evidence="13" key="1">
    <citation type="submission" date="2021-10" db="EMBL/GenBank/DDBJ databases">
        <title>Streptomonospora sp. nov., isolated from mangrove soil.</title>
        <authorList>
            <person name="Chen X."/>
            <person name="Ge X."/>
            <person name="Liu W."/>
        </authorList>
    </citation>
    <scope>NUCLEOTIDE SEQUENCE</scope>
    <source>
        <strain evidence="13">S1-112</strain>
    </source>
</reference>
<feature type="domain" description="Histidine kinase/HSP90-like ATPase" evidence="10">
    <location>
        <begin position="442"/>
        <end position="535"/>
    </location>
</feature>
<comment type="caution">
    <text evidence="13">The sequence shown here is derived from an EMBL/GenBank/DDBJ whole genome shotgun (WGS) entry which is preliminary data.</text>
</comment>
<keyword evidence="4" id="KW-0808">Transferase</keyword>
<keyword evidence="5" id="KW-0547">Nucleotide-binding</keyword>
<keyword evidence="9" id="KW-1133">Transmembrane helix</keyword>
<dbReference type="InterPro" id="IPR011712">
    <property type="entry name" value="Sig_transdc_His_kin_sub3_dim/P"/>
</dbReference>
<dbReference type="Pfam" id="PF02518">
    <property type="entry name" value="HATPase_c"/>
    <property type="match status" value="1"/>
</dbReference>
<dbReference type="RefSeq" id="WP_270070261.1">
    <property type="nucleotide sequence ID" value="NZ_JAJAQC010000002.1"/>
</dbReference>
<feature type="transmembrane region" description="Helical" evidence="9">
    <location>
        <begin position="224"/>
        <end position="242"/>
    </location>
</feature>
<evidence type="ECO:0000256" key="1">
    <source>
        <dbReference type="ARBA" id="ARBA00000085"/>
    </source>
</evidence>
<evidence type="ECO:0000313" key="14">
    <source>
        <dbReference type="Proteomes" id="UP001140076"/>
    </source>
</evidence>
<feature type="domain" description="Signal transduction histidine kinase subgroup 3 dimerisation and phosphoacceptor" evidence="12">
    <location>
        <begin position="322"/>
        <end position="388"/>
    </location>
</feature>
<dbReference type="SUPFAM" id="SSF55874">
    <property type="entry name" value="ATPase domain of HSP90 chaperone/DNA topoisomerase II/histidine kinase"/>
    <property type="match status" value="1"/>
</dbReference>
<dbReference type="Gene3D" id="1.20.5.1930">
    <property type="match status" value="1"/>
</dbReference>
<keyword evidence="9" id="KW-0472">Membrane</keyword>
<dbReference type="InterPro" id="IPR003594">
    <property type="entry name" value="HATPase_dom"/>
</dbReference>
<evidence type="ECO:0000259" key="12">
    <source>
        <dbReference type="Pfam" id="PF07730"/>
    </source>
</evidence>
<dbReference type="Pfam" id="PF07730">
    <property type="entry name" value="HisKA_3"/>
    <property type="match status" value="1"/>
</dbReference>
<evidence type="ECO:0000313" key="13">
    <source>
        <dbReference type="EMBL" id="MDA0562974.1"/>
    </source>
</evidence>